<dbReference type="RefSeq" id="WP_246135410.1">
    <property type="nucleotide sequence ID" value="NZ_BJZO01000020.1"/>
</dbReference>
<dbReference type="AlphaFoldDB" id="A0A512H645"/>
<dbReference type="GO" id="GO:0036374">
    <property type="term" value="F:glutathione hydrolase activity"/>
    <property type="evidence" value="ECO:0007669"/>
    <property type="project" value="UniProtKB-EC"/>
</dbReference>
<dbReference type="GO" id="GO:0006751">
    <property type="term" value="P:glutathione catabolic process"/>
    <property type="evidence" value="ECO:0007669"/>
    <property type="project" value="InterPro"/>
</dbReference>
<name>A0A512H645_9PROT</name>
<comment type="caution">
    <text evidence="5">The sequence shown here is derived from an EMBL/GenBank/DDBJ whole genome shotgun (WGS) entry which is preliminary data.</text>
</comment>
<dbReference type="PROSITE" id="PS51257">
    <property type="entry name" value="PROKAR_LIPOPROTEIN"/>
    <property type="match status" value="1"/>
</dbReference>
<comment type="catalytic activity">
    <reaction evidence="1">
        <text>an S-substituted glutathione + H2O = an S-substituted L-cysteinylglycine + L-glutamate</text>
        <dbReference type="Rhea" id="RHEA:59468"/>
        <dbReference type="ChEBI" id="CHEBI:15377"/>
        <dbReference type="ChEBI" id="CHEBI:29985"/>
        <dbReference type="ChEBI" id="CHEBI:90779"/>
        <dbReference type="ChEBI" id="CHEBI:143103"/>
        <dbReference type="EC" id="3.4.19.13"/>
    </reaction>
</comment>
<organism evidence="5 6">
    <name type="scientific">Pararhodospirillum oryzae</name>
    <dbReference type="NCBI Taxonomy" id="478448"/>
    <lineage>
        <taxon>Bacteria</taxon>
        <taxon>Pseudomonadati</taxon>
        <taxon>Pseudomonadota</taxon>
        <taxon>Alphaproteobacteria</taxon>
        <taxon>Rhodospirillales</taxon>
        <taxon>Rhodospirillaceae</taxon>
        <taxon>Pararhodospirillum</taxon>
    </lineage>
</organism>
<dbReference type="Proteomes" id="UP000321567">
    <property type="component" value="Unassembled WGS sequence"/>
</dbReference>
<dbReference type="Pfam" id="PF01019">
    <property type="entry name" value="G_glu_transpept"/>
    <property type="match status" value="1"/>
</dbReference>
<dbReference type="InterPro" id="IPR029055">
    <property type="entry name" value="Ntn_hydrolases_N"/>
</dbReference>
<dbReference type="GO" id="GO:0005886">
    <property type="term" value="C:plasma membrane"/>
    <property type="evidence" value="ECO:0007669"/>
    <property type="project" value="TreeGrafter"/>
</dbReference>
<dbReference type="PRINTS" id="PR01210">
    <property type="entry name" value="GGTRANSPTASE"/>
</dbReference>
<evidence type="ECO:0000256" key="1">
    <source>
        <dbReference type="ARBA" id="ARBA00001049"/>
    </source>
</evidence>
<dbReference type="PANTHER" id="PTHR11686:SF9">
    <property type="entry name" value="RE13973P"/>
    <property type="match status" value="1"/>
</dbReference>
<dbReference type="InterPro" id="IPR000101">
    <property type="entry name" value="GGT_peptidase"/>
</dbReference>
<sequence>MSKGRERGRGRQSAPGFWTLGLGTVLALTLAACADSRPPGVIGHVEGFAGVIAADEPQAVLVARDILSAGGTAADAATGLAFTLAVTLPSSAGLGGGGVCLAYDPKTNVAETLDFRATPAGARGAAGGVAVPALARGLFALQARFGTLRWESVVAPAENLARFGFPVPRALVQRLGGARAPGLPAGVVEGQVVALPALAATLGRVRQRGAGDLHDGMLARDVVRAAGAAGFGLTLDDLRAQVPAWRPASDAPAGYETSHRAVFGEGAGSASDRAGTSFVVADRHGAAVACALTMGQPFGTGTMLSDLGLVLAAPVETGLATMLVTNHHSHEFHLAVAATGPGAGRALDALLGPLTQGRADPEAVLGSEAGRTDGARVNVGSCPGGIPPRPETCRAATDPRGAGYALRSGT</sequence>
<evidence type="ECO:0000256" key="4">
    <source>
        <dbReference type="PIRSR" id="PIRSR600101-2"/>
    </source>
</evidence>
<dbReference type="GO" id="GO:0103068">
    <property type="term" value="F:leukotriene C4 gamma-glutamyl transferase activity"/>
    <property type="evidence" value="ECO:0007669"/>
    <property type="project" value="UniProtKB-EC"/>
</dbReference>
<feature type="binding site" evidence="4">
    <location>
        <position position="116"/>
    </location>
    <ligand>
        <name>L-glutamate</name>
        <dbReference type="ChEBI" id="CHEBI:29985"/>
    </ligand>
</feature>
<accession>A0A512H645</accession>
<evidence type="ECO:0000313" key="5">
    <source>
        <dbReference type="EMBL" id="GEO80898.1"/>
    </source>
</evidence>
<gene>
    <name evidence="5" type="ORF">ROR02_10290</name>
</gene>
<keyword evidence="6" id="KW-1185">Reference proteome</keyword>
<comment type="catalytic activity">
    <reaction evidence="3">
        <text>an N-terminal (5-L-glutamyl)-[peptide] + an alpha-amino acid = 5-L-glutamyl amino acid + an N-terminal L-alpha-aminoacyl-[peptide]</text>
        <dbReference type="Rhea" id="RHEA:23904"/>
        <dbReference type="Rhea" id="RHEA-COMP:9780"/>
        <dbReference type="Rhea" id="RHEA-COMP:9795"/>
        <dbReference type="ChEBI" id="CHEBI:77644"/>
        <dbReference type="ChEBI" id="CHEBI:78597"/>
        <dbReference type="ChEBI" id="CHEBI:78599"/>
        <dbReference type="ChEBI" id="CHEBI:78608"/>
        <dbReference type="EC" id="2.3.2.2"/>
    </reaction>
</comment>
<evidence type="ECO:0000256" key="3">
    <source>
        <dbReference type="ARBA" id="ARBA00047417"/>
    </source>
</evidence>
<comment type="catalytic activity">
    <reaction evidence="2">
        <text>glutathione + H2O = L-cysteinylglycine + L-glutamate</text>
        <dbReference type="Rhea" id="RHEA:28807"/>
        <dbReference type="ChEBI" id="CHEBI:15377"/>
        <dbReference type="ChEBI" id="CHEBI:29985"/>
        <dbReference type="ChEBI" id="CHEBI:57925"/>
        <dbReference type="ChEBI" id="CHEBI:61694"/>
        <dbReference type="EC" id="3.4.19.13"/>
    </reaction>
</comment>
<dbReference type="SUPFAM" id="SSF56235">
    <property type="entry name" value="N-terminal nucleophile aminohydrolases (Ntn hydrolases)"/>
    <property type="match status" value="1"/>
</dbReference>
<evidence type="ECO:0000313" key="6">
    <source>
        <dbReference type="Proteomes" id="UP000321567"/>
    </source>
</evidence>
<dbReference type="PANTHER" id="PTHR11686">
    <property type="entry name" value="GAMMA GLUTAMYL TRANSPEPTIDASE"/>
    <property type="match status" value="1"/>
</dbReference>
<evidence type="ECO:0000256" key="2">
    <source>
        <dbReference type="ARBA" id="ARBA00001089"/>
    </source>
</evidence>
<dbReference type="EMBL" id="BJZO01000020">
    <property type="protein sequence ID" value="GEO80898.1"/>
    <property type="molecule type" value="Genomic_DNA"/>
</dbReference>
<reference evidence="5 6" key="1">
    <citation type="submission" date="2019-07" db="EMBL/GenBank/DDBJ databases">
        <title>Whole genome shotgun sequence of Rhodospirillum oryzae NBRC 107573.</title>
        <authorList>
            <person name="Hosoyama A."/>
            <person name="Uohara A."/>
            <person name="Ohji S."/>
            <person name="Ichikawa N."/>
        </authorList>
    </citation>
    <scope>NUCLEOTIDE SEQUENCE [LARGE SCALE GENOMIC DNA]</scope>
    <source>
        <strain evidence="5 6">NBRC 107573</strain>
    </source>
</reference>
<protein>
    <submittedName>
        <fullName evidence="5">Gamma-glutamyltranspeptidase</fullName>
    </submittedName>
</protein>
<proteinExistence type="predicted"/>